<sequence>MMDRKETDSEKFLQGLLRVGKIEEDRGLSPAVRCALGYIPHQTVYQLPEPNVKLLSSEKVLLTRKANELFRLGQVRAAEKIYVTVGYSAGLYKLAEHYFQKHDFLRAYLLFQAANDFREADALAERFVAVVREWLKSSN</sequence>
<reference evidence="1 2" key="1">
    <citation type="submission" date="2023-04" db="EMBL/GenBank/DDBJ databases">
        <title>Spirochaete genome identified in red abalone sample constitutes a novel genus.</title>
        <authorList>
            <person name="Sharma S.P."/>
            <person name="Purcell C.M."/>
            <person name="Hyde J.R."/>
            <person name="Severin A.J."/>
        </authorList>
    </citation>
    <scope>NUCLEOTIDE SEQUENCE [LARGE SCALE GENOMIC DNA]</scope>
    <source>
        <strain evidence="1 2">SP-2023</strain>
    </source>
</reference>
<dbReference type="EMBL" id="CP123443">
    <property type="protein sequence ID" value="WGK68149.1"/>
    <property type="molecule type" value="Genomic_DNA"/>
</dbReference>
<organism evidence="1 2">
    <name type="scientific">Candidatus Haliotispira prima</name>
    <dbReference type="NCBI Taxonomy" id="3034016"/>
    <lineage>
        <taxon>Bacteria</taxon>
        <taxon>Pseudomonadati</taxon>
        <taxon>Spirochaetota</taxon>
        <taxon>Spirochaetia</taxon>
        <taxon>Spirochaetales</taxon>
        <taxon>Spirochaetaceae</taxon>
        <taxon>Candidatus Haliotispira</taxon>
    </lineage>
</organism>
<dbReference type="RefSeq" id="WP_326926316.1">
    <property type="nucleotide sequence ID" value="NZ_CP123443.1"/>
</dbReference>
<dbReference type="Proteomes" id="UP001228690">
    <property type="component" value="Chromosome"/>
</dbReference>
<proteinExistence type="predicted"/>
<protein>
    <submittedName>
        <fullName evidence="1">Uncharacterized protein</fullName>
    </submittedName>
</protein>
<accession>A0ABY8MDU4</accession>
<evidence type="ECO:0000313" key="1">
    <source>
        <dbReference type="EMBL" id="WGK68149.1"/>
    </source>
</evidence>
<gene>
    <name evidence="1" type="ORF">P0082_06590</name>
</gene>
<evidence type="ECO:0000313" key="2">
    <source>
        <dbReference type="Proteomes" id="UP001228690"/>
    </source>
</evidence>
<keyword evidence="2" id="KW-1185">Reference proteome</keyword>
<name>A0ABY8MDU4_9SPIO</name>